<accession>A0A6A6YTT9</accession>
<dbReference type="EMBL" id="MU003698">
    <property type="protein sequence ID" value="KAF2811385.1"/>
    <property type="molecule type" value="Genomic_DNA"/>
</dbReference>
<gene>
    <name evidence="2 4" type="ORF">BDZ99DRAFT_461465</name>
</gene>
<dbReference type="Proteomes" id="UP000504636">
    <property type="component" value="Unplaced"/>
</dbReference>
<feature type="non-terminal residue" evidence="2">
    <location>
        <position position="167"/>
    </location>
</feature>
<protein>
    <submittedName>
        <fullName evidence="2 4">Uncharacterized protein</fullName>
    </submittedName>
</protein>
<keyword evidence="3" id="KW-1185">Reference proteome</keyword>
<reference evidence="4" key="3">
    <citation type="submission" date="2025-04" db="UniProtKB">
        <authorList>
            <consortium name="RefSeq"/>
        </authorList>
    </citation>
    <scope>IDENTIFICATION</scope>
    <source>
        <strain evidence="4">CBS 304.34</strain>
    </source>
</reference>
<sequence length="167" mass="19404">MKDIPDANYANIIEPVEFKGDEEDRIGEESQGEEDDPELSDSRVYDGYPAKYQRWEPREYGKHESYENNDRSSSKYTSSDDDGSSDDVDSERERYKEDNDNIAGCGDFSEDEDGVCSEHENYGFEYQNQEDRIQEDETLEDRIQEDTDSDEEIQEAEDSEDEDLVVI</sequence>
<proteinExistence type="predicted"/>
<feature type="compositionally biased region" description="Basic and acidic residues" evidence="1">
    <location>
        <begin position="53"/>
        <end position="73"/>
    </location>
</feature>
<reference evidence="4" key="2">
    <citation type="submission" date="2020-04" db="EMBL/GenBank/DDBJ databases">
        <authorList>
            <consortium name="NCBI Genome Project"/>
        </authorList>
    </citation>
    <scope>NUCLEOTIDE SEQUENCE</scope>
    <source>
        <strain evidence="4">CBS 304.34</strain>
    </source>
</reference>
<evidence type="ECO:0000256" key="1">
    <source>
        <dbReference type="SAM" id="MobiDB-lite"/>
    </source>
</evidence>
<evidence type="ECO:0000313" key="3">
    <source>
        <dbReference type="Proteomes" id="UP000504636"/>
    </source>
</evidence>
<evidence type="ECO:0000313" key="2">
    <source>
        <dbReference type="EMBL" id="KAF2811385.1"/>
    </source>
</evidence>
<dbReference type="RefSeq" id="XP_033578349.1">
    <property type="nucleotide sequence ID" value="XM_033719625.1"/>
</dbReference>
<organism evidence="2">
    <name type="scientific">Mytilinidion resinicola</name>
    <dbReference type="NCBI Taxonomy" id="574789"/>
    <lineage>
        <taxon>Eukaryota</taxon>
        <taxon>Fungi</taxon>
        <taxon>Dikarya</taxon>
        <taxon>Ascomycota</taxon>
        <taxon>Pezizomycotina</taxon>
        <taxon>Dothideomycetes</taxon>
        <taxon>Pleosporomycetidae</taxon>
        <taxon>Mytilinidiales</taxon>
        <taxon>Mytilinidiaceae</taxon>
        <taxon>Mytilinidion</taxon>
    </lineage>
</organism>
<feature type="compositionally biased region" description="Acidic residues" evidence="1">
    <location>
        <begin position="79"/>
        <end position="90"/>
    </location>
</feature>
<feature type="region of interest" description="Disordered" evidence="1">
    <location>
        <begin position="1"/>
        <end position="167"/>
    </location>
</feature>
<feature type="compositionally biased region" description="Acidic residues" evidence="1">
    <location>
        <begin position="146"/>
        <end position="167"/>
    </location>
</feature>
<reference evidence="2 4" key="1">
    <citation type="journal article" date="2020" name="Stud. Mycol.">
        <title>101 Dothideomycetes genomes: a test case for predicting lifestyles and emergence of pathogens.</title>
        <authorList>
            <person name="Haridas S."/>
            <person name="Albert R."/>
            <person name="Binder M."/>
            <person name="Bloem J."/>
            <person name="Labutti K."/>
            <person name="Salamov A."/>
            <person name="Andreopoulos B."/>
            <person name="Baker S."/>
            <person name="Barry K."/>
            <person name="Bills G."/>
            <person name="Bluhm B."/>
            <person name="Cannon C."/>
            <person name="Castanera R."/>
            <person name="Culley D."/>
            <person name="Daum C."/>
            <person name="Ezra D."/>
            <person name="Gonzalez J."/>
            <person name="Henrissat B."/>
            <person name="Kuo A."/>
            <person name="Liang C."/>
            <person name="Lipzen A."/>
            <person name="Lutzoni F."/>
            <person name="Magnuson J."/>
            <person name="Mondo S."/>
            <person name="Nolan M."/>
            <person name="Ohm R."/>
            <person name="Pangilinan J."/>
            <person name="Park H.-J."/>
            <person name="Ramirez L."/>
            <person name="Alfaro M."/>
            <person name="Sun H."/>
            <person name="Tritt A."/>
            <person name="Yoshinaga Y."/>
            <person name="Zwiers L.-H."/>
            <person name="Turgeon B."/>
            <person name="Goodwin S."/>
            <person name="Spatafora J."/>
            <person name="Crous P."/>
            <person name="Grigoriev I."/>
        </authorList>
    </citation>
    <scope>NUCLEOTIDE SEQUENCE</scope>
    <source>
        <strain evidence="2 4">CBS 304.34</strain>
    </source>
</reference>
<feature type="compositionally biased region" description="Acidic residues" evidence="1">
    <location>
        <begin position="20"/>
        <end position="39"/>
    </location>
</feature>
<name>A0A6A6YTT9_9PEZI</name>
<dbReference type="GeneID" id="54460518"/>
<evidence type="ECO:0000313" key="4">
    <source>
        <dbReference type="RefSeq" id="XP_033578349.1"/>
    </source>
</evidence>
<dbReference type="AlphaFoldDB" id="A0A6A6YTT9"/>